<keyword evidence="2" id="KW-1185">Reference proteome</keyword>
<sequence length="79" mass="8875">MESQEKDRNKKIVVAGELPFVYDANEPAVQKMLERSEETGNITNAIEVKIIQAKSKIKKNKTSGTSPKKGLFTFYLSPM</sequence>
<dbReference type="Proteomes" id="UP000627292">
    <property type="component" value="Unassembled WGS sequence"/>
</dbReference>
<dbReference type="EMBL" id="BMIB01000001">
    <property type="protein sequence ID" value="GGH59728.1"/>
    <property type="molecule type" value="Genomic_DNA"/>
</dbReference>
<reference evidence="1" key="1">
    <citation type="journal article" date="2014" name="Int. J. Syst. Evol. Microbiol.">
        <title>Complete genome sequence of Corynebacterium casei LMG S-19264T (=DSM 44701T), isolated from a smear-ripened cheese.</title>
        <authorList>
            <consortium name="US DOE Joint Genome Institute (JGI-PGF)"/>
            <person name="Walter F."/>
            <person name="Albersmeier A."/>
            <person name="Kalinowski J."/>
            <person name="Ruckert C."/>
        </authorList>
    </citation>
    <scope>NUCLEOTIDE SEQUENCE</scope>
    <source>
        <strain evidence="1">CGMCC 1.15290</strain>
    </source>
</reference>
<dbReference type="AlphaFoldDB" id="A0A917MRX1"/>
<name>A0A917MRX1_9BACT</name>
<protein>
    <submittedName>
        <fullName evidence="1">Uncharacterized protein</fullName>
    </submittedName>
</protein>
<reference evidence="1" key="2">
    <citation type="submission" date="2020-09" db="EMBL/GenBank/DDBJ databases">
        <authorList>
            <person name="Sun Q."/>
            <person name="Zhou Y."/>
        </authorList>
    </citation>
    <scope>NUCLEOTIDE SEQUENCE</scope>
    <source>
        <strain evidence="1">CGMCC 1.15290</strain>
    </source>
</reference>
<gene>
    <name evidence="1" type="ORF">GCM10011379_06820</name>
</gene>
<dbReference type="RefSeq" id="WP_188950570.1">
    <property type="nucleotide sequence ID" value="NZ_BMIB01000001.1"/>
</dbReference>
<comment type="caution">
    <text evidence="1">The sequence shown here is derived from an EMBL/GenBank/DDBJ whole genome shotgun (WGS) entry which is preliminary data.</text>
</comment>
<evidence type="ECO:0000313" key="2">
    <source>
        <dbReference type="Proteomes" id="UP000627292"/>
    </source>
</evidence>
<proteinExistence type="predicted"/>
<organism evidence="1 2">
    <name type="scientific">Filimonas zeae</name>
    <dbReference type="NCBI Taxonomy" id="1737353"/>
    <lineage>
        <taxon>Bacteria</taxon>
        <taxon>Pseudomonadati</taxon>
        <taxon>Bacteroidota</taxon>
        <taxon>Chitinophagia</taxon>
        <taxon>Chitinophagales</taxon>
        <taxon>Chitinophagaceae</taxon>
        <taxon>Filimonas</taxon>
    </lineage>
</organism>
<accession>A0A917MRX1</accession>
<evidence type="ECO:0000313" key="1">
    <source>
        <dbReference type="EMBL" id="GGH59728.1"/>
    </source>
</evidence>